<reference evidence="1" key="3">
    <citation type="submission" date="2023-05" db="EMBL/GenBank/DDBJ databases">
        <authorList>
            <person name="Smith C.H."/>
        </authorList>
    </citation>
    <scope>NUCLEOTIDE SEQUENCE</scope>
    <source>
        <strain evidence="1">CHS0354</strain>
        <tissue evidence="1">Mantle</tissue>
    </source>
</reference>
<evidence type="ECO:0000313" key="2">
    <source>
        <dbReference type="Proteomes" id="UP001195483"/>
    </source>
</evidence>
<name>A0AAE0THG3_9BIVA</name>
<organism evidence="1 2">
    <name type="scientific">Potamilus streckersoni</name>
    <dbReference type="NCBI Taxonomy" id="2493646"/>
    <lineage>
        <taxon>Eukaryota</taxon>
        <taxon>Metazoa</taxon>
        <taxon>Spiralia</taxon>
        <taxon>Lophotrochozoa</taxon>
        <taxon>Mollusca</taxon>
        <taxon>Bivalvia</taxon>
        <taxon>Autobranchia</taxon>
        <taxon>Heteroconchia</taxon>
        <taxon>Palaeoheterodonta</taxon>
        <taxon>Unionida</taxon>
        <taxon>Unionoidea</taxon>
        <taxon>Unionidae</taxon>
        <taxon>Ambleminae</taxon>
        <taxon>Lampsilini</taxon>
        <taxon>Potamilus</taxon>
    </lineage>
</organism>
<evidence type="ECO:0000313" key="1">
    <source>
        <dbReference type="EMBL" id="KAK3610053.1"/>
    </source>
</evidence>
<protein>
    <submittedName>
        <fullName evidence="1">Uncharacterized protein</fullName>
    </submittedName>
</protein>
<gene>
    <name evidence="1" type="ORF">CHS0354_032138</name>
</gene>
<proteinExistence type="predicted"/>
<keyword evidence="2" id="KW-1185">Reference proteome</keyword>
<dbReference type="AlphaFoldDB" id="A0AAE0THG3"/>
<comment type="caution">
    <text evidence="1">The sequence shown here is derived from an EMBL/GenBank/DDBJ whole genome shotgun (WGS) entry which is preliminary data.</text>
</comment>
<reference evidence="1" key="1">
    <citation type="journal article" date="2021" name="Genome Biol. Evol.">
        <title>A High-Quality Reference Genome for a Parasitic Bivalve with Doubly Uniparental Inheritance (Bivalvia: Unionida).</title>
        <authorList>
            <person name="Smith C.H."/>
        </authorList>
    </citation>
    <scope>NUCLEOTIDE SEQUENCE</scope>
    <source>
        <strain evidence="1">CHS0354</strain>
    </source>
</reference>
<dbReference type="EMBL" id="JAEAOA010001908">
    <property type="protein sequence ID" value="KAK3610053.1"/>
    <property type="molecule type" value="Genomic_DNA"/>
</dbReference>
<feature type="non-terminal residue" evidence="1">
    <location>
        <position position="73"/>
    </location>
</feature>
<reference evidence="1" key="2">
    <citation type="journal article" date="2021" name="Genome Biol. Evol.">
        <title>Developing a high-quality reference genome for a parasitic bivalve with doubly uniparental inheritance (Bivalvia: Unionida).</title>
        <authorList>
            <person name="Smith C.H."/>
        </authorList>
    </citation>
    <scope>NUCLEOTIDE SEQUENCE</scope>
    <source>
        <strain evidence="1">CHS0354</strain>
        <tissue evidence="1">Mantle</tissue>
    </source>
</reference>
<sequence length="73" mass="8573">MPVYAAARKINLRYYDSKEASITIHTINSHDVIQKGFPRRETNYPAVLRPTQEIAPFRTLSKQYQMDDNMSQR</sequence>
<accession>A0AAE0THG3</accession>
<dbReference type="Proteomes" id="UP001195483">
    <property type="component" value="Unassembled WGS sequence"/>
</dbReference>